<evidence type="ECO:0000313" key="3">
    <source>
        <dbReference type="Proteomes" id="UP001552299"/>
    </source>
</evidence>
<dbReference type="EMBL" id="JANQDX010000005">
    <property type="protein sequence ID" value="KAL0924034.1"/>
    <property type="molecule type" value="Genomic_DNA"/>
</dbReference>
<proteinExistence type="inferred from homology"/>
<sequence length="157" mass="17659">MEIYRSGSESSMSHKGLIFKTLQHCRSLRRRSGQEVALPLGWVSIRVGSEKEKFLIRTQWMNHSLFRRLLDEAEEEYGYTTKGSLELPCSVEVFNLVLWEMDQEEADSAATASPVLCGFAASPLSGTGRGYRLLSRPGSSPAAGSRLLCWHVMKRYV</sequence>
<accession>A0ABD0VFW2</accession>
<dbReference type="PANTHER" id="PTHR31374:SF118">
    <property type="entry name" value="OS01G0924966 PROTEIN"/>
    <property type="match status" value="1"/>
</dbReference>
<protein>
    <submittedName>
        <fullName evidence="2">Uncharacterized protein</fullName>
    </submittedName>
</protein>
<evidence type="ECO:0000313" key="2">
    <source>
        <dbReference type="EMBL" id="KAL0924034.1"/>
    </source>
</evidence>
<keyword evidence="3" id="KW-1185">Reference proteome</keyword>
<evidence type="ECO:0000256" key="1">
    <source>
        <dbReference type="ARBA" id="ARBA00006974"/>
    </source>
</evidence>
<comment type="caution">
    <text evidence="2">The sequence shown here is derived from an EMBL/GenBank/DDBJ whole genome shotgun (WGS) entry which is preliminary data.</text>
</comment>
<name>A0ABD0VFW2_DENTH</name>
<dbReference type="Pfam" id="PF02519">
    <property type="entry name" value="Auxin_inducible"/>
    <property type="match status" value="1"/>
</dbReference>
<reference evidence="2 3" key="1">
    <citation type="journal article" date="2024" name="Plant Biotechnol. J.">
        <title>Dendrobium thyrsiflorum genome and its molecular insights into genes involved in important horticultural traits.</title>
        <authorList>
            <person name="Chen B."/>
            <person name="Wang J.Y."/>
            <person name="Zheng P.J."/>
            <person name="Li K.L."/>
            <person name="Liang Y.M."/>
            <person name="Chen X.F."/>
            <person name="Zhang C."/>
            <person name="Zhao X."/>
            <person name="He X."/>
            <person name="Zhang G.Q."/>
            <person name="Liu Z.J."/>
            <person name="Xu Q."/>
        </authorList>
    </citation>
    <scope>NUCLEOTIDE SEQUENCE [LARGE SCALE GENOMIC DNA]</scope>
    <source>
        <strain evidence="2">GZMU011</strain>
    </source>
</reference>
<dbReference type="Proteomes" id="UP001552299">
    <property type="component" value="Unassembled WGS sequence"/>
</dbReference>
<organism evidence="2 3">
    <name type="scientific">Dendrobium thyrsiflorum</name>
    <name type="common">Pinecone-like raceme dendrobium</name>
    <name type="synonym">Orchid</name>
    <dbReference type="NCBI Taxonomy" id="117978"/>
    <lineage>
        <taxon>Eukaryota</taxon>
        <taxon>Viridiplantae</taxon>
        <taxon>Streptophyta</taxon>
        <taxon>Embryophyta</taxon>
        <taxon>Tracheophyta</taxon>
        <taxon>Spermatophyta</taxon>
        <taxon>Magnoliopsida</taxon>
        <taxon>Liliopsida</taxon>
        <taxon>Asparagales</taxon>
        <taxon>Orchidaceae</taxon>
        <taxon>Epidendroideae</taxon>
        <taxon>Malaxideae</taxon>
        <taxon>Dendrobiinae</taxon>
        <taxon>Dendrobium</taxon>
    </lineage>
</organism>
<dbReference type="AlphaFoldDB" id="A0ABD0VFW2"/>
<gene>
    <name evidence="2" type="ORF">M5K25_004836</name>
</gene>
<comment type="similarity">
    <text evidence="1">Belongs to the ARG7 family.</text>
</comment>
<dbReference type="PANTHER" id="PTHR31374">
    <property type="entry name" value="AUXIN-INDUCED PROTEIN-LIKE-RELATED"/>
    <property type="match status" value="1"/>
</dbReference>
<dbReference type="InterPro" id="IPR003676">
    <property type="entry name" value="SAUR_fam"/>
</dbReference>